<dbReference type="EMBL" id="BSXS01012992">
    <property type="protein sequence ID" value="GMF03377.1"/>
    <property type="molecule type" value="Genomic_DNA"/>
</dbReference>
<sequence>MIPDVNIAVCDSTDSDVGVLGISYRELESTNSQSSDSPYTYQNLPLTLKDQGLISKLTYSVYLDDPDSPTANILFGAVDKDKYTGDLALLPIVNGRDTGSSEPSEIDVTISSISVGSKKSNKKVEIASGAAAGLLDTGTTLLYVSDDVFKAINKVAGLKTTQGYPTIDCSLTDDYFLTFNFQGFDVDISFKNLLLDTDDSSTCVLGLQSSGDDSFILGDKFLTSVYAY</sequence>
<reference evidence="1" key="1">
    <citation type="submission" date="2023-04" db="EMBL/GenBank/DDBJ databases">
        <title>Ambrosiozyma monospora NBRC 10751.</title>
        <authorList>
            <person name="Ichikawa N."/>
            <person name="Sato H."/>
            <person name="Tonouchi N."/>
        </authorList>
    </citation>
    <scope>NUCLEOTIDE SEQUENCE</scope>
    <source>
        <strain evidence="1">NBRC 10751</strain>
    </source>
</reference>
<evidence type="ECO:0000313" key="1">
    <source>
        <dbReference type="EMBL" id="GMF03377.1"/>
    </source>
</evidence>
<protein>
    <submittedName>
        <fullName evidence="1">Unnamed protein product</fullName>
    </submittedName>
</protein>
<comment type="caution">
    <text evidence="1">The sequence shown here is derived from an EMBL/GenBank/DDBJ whole genome shotgun (WGS) entry which is preliminary data.</text>
</comment>
<gene>
    <name evidence="1" type="ORF">Amon02_001176300</name>
</gene>
<organism evidence="1 2">
    <name type="scientific">Ambrosiozyma monospora</name>
    <name type="common">Yeast</name>
    <name type="synonym">Endomycopsis monosporus</name>
    <dbReference type="NCBI Taxonomy" id="43982"/>
    <lineage>
        <taxon>Eukaryota</taxon>
        <taxon>Fungi</taxon>
        <taxon>Dikarya</taxon>
        <taxon>Ascomycota</taxon>
        <taxon>Saccharomycotina</taxon>
        <taxon>Pichiomycetes</taxon>
        <taxon>Pichiales</taxon>
        <taxon>Pichiaceae</taxon>
        <taxon>Ambrosiozyma</taxon>
    </lineage>
</organism>
<accession>A0ACB5U812</accession>
<dbReference type="Proteomes" id="UP001165064">
    <property type="component" value="Unassembled WGS sequence"/>
</dbReference>
<proteinExistence type="predicted"/>
<name>A0ACB5U812_AMBMO</name>
<keyword evidence="2" id="KW-1185">Reference proteome</keyword>
<evidence type="ECO:0000313" key="2">
    <source>
        <dbReference type="Proteomes" id="UP001165064"/>
    </source>
</evidence>